<evidence type="ECO:0000313" key="2">
    <source>
        <dbReference type="EMBL" id="HGW94386.1"/>
    </source>
</evidence>
<keyword evidence="2" id="KW-0808">Transferase</keyword>
<dbReference type="AlphaFoldDB" id="A0A832M5K3"/>
<sequence length="242" mass="27500">MKVLDFFQRAYIVNLPERTDRRKATEKELQKVGIQPTPGKLEFFPAIRPDNAAGFPSIGARGCLLSHLHILKQARDAGLTNVLIMEDDVFMDDTFPAFEEALIEQLRQEDWGFAYFGYPTTQPLTPPVKFVPFYESMLTTHFYGVNASIFDRLITCLEELQQRPAAHPDGGPMHLDGAYNMFREKNLDILALRTSSCLVAQRSSRSDVQPTSWYENFPVSRQLIEIVRAGKTLIRSQRSSIG</sequence>
<gene>
    <name evidence="2" type="ORF">ENR47_08910</name>
</gene>
<accession>A0A832M5K3</accession>
<protein>
    <submittedName>
        <fullName evidence="2">Glycosyltransferase family 25 protein</fullName>
    </submittedName>
</protein>
<organism evidence="2">
    <name type="scientific">Oscillatoriales cyanobacterium SpSt-402</name>
    <dbReference type="NCBI Taxonomy" id="2282168"/>
    <lineage>
        <taxon>Bacteria</taxon>
        <taxon>Bacillati</taxon>
        <taxon>Cyanobacteriota</taxon>
        <taxon>Cyanophyceae</taxon>
        <taxon>Oscillatoriophycideae</taxon>
        <taxon>Oscillatoriales</taxon>
    </lineage>
</organism>
<dbReference type="EMBL" id="DSRD01000560">
    <property type="protein sequence ID" value="HGW94386.1"/>
    <property type="molecule type" value="Genomic_DNA"/>
</dbReference>
<reference evidence="2" key="1">
    <citation type="journal article" date="2020" name="mSystems">
        <title>Genome- and Community-Level Interaction Insights into Carbon Utilization and Element Cycling Functions of Hydrothermarchaeota in Hydrothermal Sediment.</title>
        <authorList>
            <person name="Zhou Z."/>
            <person name="Liu Y."/>
            <person name="Xu W."/>
            <person name="Pan J."/>
            <person name="Luo Z.H."/>
            <person name="Li M."/>
        </authorList>
    </citation>
    <scope>NUCLEOTIDE SEQUENCE [LARGE SCALE GENOMIC DNA]</scope>
    <source>
        <strain evidence="2">SpSt-402</strain>
    </source>
</reference>
<name>A0A832M5K3_9CYAN</name>
<feature type="domain" description="Glycosyl transferase family 25" evidence="1">
    <location>
        <begin position="59"/>
        <end position="112"/>
    </location>
</feature>
<dbReference type="InterPro" id="IPR002654">
    <property type="entry name" value="Glyco_trans_25"/>
</dbReference>
<proteinExistence type="predicted"/>
<dbReference type="GO" id="GO:0016740">
    <property type="term" value="F:transferase activity"/>
    <property type="evidence" value="ECO:0007669"/>
    <property type="project" value="UniProtKB-KW"/>
</dbReference>
<evidence type="ECO:0000259" key="1">
    <source>
        <dbReference type="Pfam" id="PF01755"/>
    </source>
</evidence>
<dbReference type="CDD" id="cd06532">
    <property type="entry name" value="Glyco_transf_25"/>
    <property type="match status" value="1"/>
</dbReference>
<dbReference type="Pfam" id="PF01755">
    <property type="entry name" value="Glyco_transf_25"/>
    <property type="match status" value="1"/>
</dbReference>
<comment type="caution">
    <text evidence="2">The sequence shown here is derived from an EMBL/GenBank/DDBJ whole genome shotgun (WGS) entry which is preliminary data.</text>
</comment>